<dbReference type="GO" id="GO:0016491">
    <property type="term" value="F:oxidoreductase activity"/>
    <property type="evidence" value="ECO:0007669"/>
    <property type="project" value="UniProtKB-KW"/>
</dbReference>
<evidence type="ECO:0000256" key="1">
    <source>
        <dbReference type="ARBA" id="ARBA00005725"/>
    </source>
</evidence>
<keyword evidence="2" id="KW-0521">NADP</keyword>
<reference evidence="5" key="1">
    <citation type="journal article" date="2021" name="Nat. Commun.">
        <title>Genetic determinants of endophytism in the Arabidopsis root mycobiome.</title>
        <authorList>
            <person name="Mesny F."/>
            <person name="Miyauchi S."/>
            <person name="Thiergart T."/>
            <person name="Pickel B."/>
            <person name="Atanasova L."/>
            <person name="Karlsson M."/>
            <person name="Huettel B."/>
            <person name="Barry K.W."/>
            <person name="Haridas S."/>
            <person name="Chen C."/>
            <person name="Bauer D."/>
            <person name="Andreopoulos W."/>
            <person name="Pangilinan J."/>
            <person name="LaButti K."/>
            <person name="Riley R."/>
            <person name="Lipzen A."/>
            <person name="Clum A."/>
            <person name="Drula E."/>
            <person name="Henrissat B."/>
            <person name="Kohler A."/>
            <person name="Grigoriev I.V."/>
            <person name="Martin F.M."/>
            <person name="Hacquard S."/>
        </authorList>
    </citation>
    <scope>NUCLEOTIDE SEQUENCE</scope>
    <source>
        <strain evidence="5">MPI-SDFR-AT-0120</strain>
    </source>
</reference>
<evidence type="ECO:0000313" key="5">
    <source>
        <dbReference type="EMBL" id="KAH7079663.1"/>
    </source>
</evidence>
<name>A0A8K0QZN9_9PLEO</name>
<keyword evidence="3" id="KW-0560">Oxidoreductase</keyword>
<dbReference type="SUPFAM" id="SSF51735">
    <property type="entry name" value="NAD(P)-binding Rossmann-fold domains"/>
    <property type="match status" value="1"/>
</dbReference>
<dbReference type="Proteomes" id="UP000813461">
    <property type="component" value="Unassembled WGS sequence"/>
</dbReference>
<proteinExistence type="inferred from homology"/>
<sequence length="378" mass="41562">MLDPVGGFQSKRDCPRKVGLLCLLFTIYAEVFGCSSSAPSLNMATQYASLQPSKSNRLKSIAIVGASGNVGSHIVSALLERGECNITAISRDDSKASFPKDVKVARVDYEKPDTLVAALKGHDALVITMSVFAAPGAQAKLIRAAAAAGVTWIMPNEFGMYNTDEAQNDTIGPGKAEDRALIESLNLSWTGLTCGFWYEHSLCGPGLFGINIAKREMEFFDEGMQEINTSTWPLVGRAVAEILSLPILPWDERDKSLTLWHYHNAMAYVSSFTISQRDMFESVKHETNTTDDDWDVFSTPAQERYTKAKRALKGGNRTAFAKVLYTRYFFPGEDAGLFEKGHGLDNELLGLPKQNLDAATKEAIKLGESGYWSRFGQR</sequence>
<evidence type="ECO:0000256" key="3">
    <source>
        <dbReference type="ARBA" id="ARBA00023002"/>
    </source>
</evidence>
<evidence type="ECO:0000259" key="4">
    <source>
        <dbReference type="Pfam" id="PF13460"/>
    </source>
</evidence>
<dbReference type="InterPro" id="IPR051609">
    <property type="entry name" value="NmrA/Isoflavone_reductase-like"/>
</dbReference>
<accession>A0A8K0QZN9</accession>
<dbReference type="Pfam" id="PF13460">
    <property type="entry name" value="NAD_binding_10"/>
    <property type="match status" value="1"/>
</dbReference>
<dbReference type="InterPro" id="IPR036291">
    <property type="entry name" value="NAD(P)-bd_dom_sf"/>
</dbReference>
<comment type="similarity">
    <text evidence="1">Belongs to the NmrA-type oxidoreductase family. Isoflavone reductase subfamily.</text>
</comment>
<organism evidence="5 6">
    <name type="scientific">Paraphoma chrysanthemicola</name>
    <dbReference type="NCBI Taxonomy" id="798071"/>
    <lineage>
        <taxon>Eukaryota</taxon>
        <taxon>Fungi</taxon>
        <taxon>Dikarya</taxon>
        <taxon>Ascomycota</taxon>
        <taxon>Pezizomycotina</taxon>
        <taxon>Dothideomycetes</taxon>
        <taxon>Pleosporomycetidae</taxon>
        <taxon>Pleosporales</taxon>
        <taxon>Pleosporineae</taxon>
        <taxon>Phaeosphaeriaceae</taxon>
        <taxon>Paraphoma</taxon>
    </lineage>
</organism>
<keyword evidence="6" id="KW-1185">Reference proteome</keyword>
<protein>
    <recommendedName>
        <fullName evidence="4">NAD(P)-binding domain-containing protein</fullName>
    </recommendedName>
</protein>
<comment type="caution">
    <text evidence="5">The sequence shown here is derived from an EMBL/GenBank/DDBJ whole genome shotgun (WGS) entry which is preliminary data.</text>
</comment>
<dbReference type="Gene3D" id="3.40.50.720">
    <property type="entry name" value="NAD(P)-binding Rossmann-like Domain"/>
    <property type="match status" value="1"/>
</dbReference>
<gene>
    <name evidence="5" type="ORF">FB567DRAFT_533086</name>
</gene>
<dbReference type="EMBL" id="JAGMVJ010000016">
    <property type="protein sequence ID" value="KAH7079663.1"/>
    <property type="molecule type" value="Genomic_DNA"/>
</dbReference>
<evidence type="ECO:0000256" key="2">
    <source>
        <dbReference type="ARBA" id="ARBA00022857"/>
    </source>
</evidence>
<dbReference type="PANTHER" id="PTHR47706">
    <property type="entry name" value="NMRA-LIKE FAMILY PROTEIN"/>
    <property type="match status" value="1"/>
</dbReference>
<feature type="domain" description="NAD(P)-binding" evidence="4">
    <location>
        <begin position="65"/>
        <end position="195"/>
    </location>
</feature>
<dbReference type="PANTHER" id="PTHR47706:SF7">
    <property type="entry name" value="CIPA-LIKE, PUTATIVE (AFU_ORTHOLOGUE AFUA_1G01630)-RELATED"/>
    <property type="match status" value="1"/>
</dbReference>
<dbReference type="AlphaFoldDB" id="A0A8K0QZN9"/>
<evidence type="ECO:0000313" key="6">
    <source>
        <dbReference type="Proteomes" id="UP000813461"/>
    </source>
</evidence>
<dbReference type="OrthoDB" id="419598at2759"/>
<dbReference type="InterPro" id="IPR016040">
    <property type="entry name" value="NAD(P)-bd_dom"/>
</dbReference>